<comment type="similarity">
    <text evidence="2">Belongs to the GSP C family.</text>
</comment>
<feature type="region of interest" description="Disordered" evidence="10">
    <location>
        <begin position="44"/>
        <end position="63"/>
    </location>
</feature>
<keyword evidence="4" id="KW-1003">Cell membrane</keyword>
<dbReference type="InterPro" id="IPR024961">
    <property type="entry name" value="T2SS_GspC_N"/>
</dbReference>
<proteinExistence type="inferred from homology"/>
<evidence type="ECO:0000313" key="14">
    <source>
        <dbReference type="EMBL" id="TCK19284.1"/>
    </source>
</evidence>
<dbReference type="GO" id="GO:0005886">
    <property type="term" value="C:plasma membrane"/>
    <property type="evidence" value="ECO:0007669"/>
    <property type="project" value="UniProtKB-SubCell"/>
</dbReference>
<keyword evidence="9 11" id="KW-0472">Membrane</keyword>
<dbReference type="InterPro" id="IPR036034">
    <property type="entry name" value="PDZ_sf"/>
</dbReference>
<evidence type="ECO:0000256" key="7">
    <source>
        <dbReference type="ARBA" id="ARBA00022927"/>
    </source>
</evidence>
<name>A0A4R1HBD8_9GAMM</name>
<evidence type="ECO:0000256" key="4">
    <source>
        <dbReference type="ARBA" id="ARBA00022475"/>
    </source>
</evidence>
<evidence type="ECO:0000256" key="6">
    <source>
        <dbReference type="ARBA" id="ARBA00022692"/>
    </source>
</evidence>
<evidence type="ECO:0000256" key="11">
    <source>
        <dbReference type="SAM" id="Phobius"/>
    </source>
</evidence>
<dbReference type="Gene3D" id="2.30.30.830">
    <property type="match status" value="1"/>
</dbReference>
<dbReference type="Pfam" id="PF13180">
    <property type="entry name" value="PDZ_2"/>
    <property type="match status" value="1"/>
</dbReference>
<feature type="domain" description="Type II secretion system protein GspC N-terminal" evidence="12">
    <location>
        <begin position="25"/>
        <end position="161"/>
    </location>
</feature>
<keyword evidence="5" id="KW-0997">Cell inner membrane</keyword>
<evidence type="ECO:0000313" key="15">
    <source>
        <dbReference type="Proteomes" id="UP000295707"/>
    </source>
</evidence>
<keyword evidence="15" id="KW-1185">Reference proteome</keyword>
<evidence type="ECO:0000259" key="12">
    <source>
        <dbReference type="Pfam" id="PF11356"/>
    </source>
</evidence>
<dbReference type="RefSeq" id="WP_207891899.1">
    <property type="nucleotide sequence ID" value="NZ_SMFX01000001.1"/>
</dbReference>
<evidence type="ECO:0000259" key="13">
    <source>
        <dbReference type="Pfam" id="PF13180"/>
    </source>
</evidence>
<feature type="transmembrane region" description="Helical" evidence="11">
    <location>
        <begin position="20"/>
        <end position="38"/>
    </location>
</feature>
<keyword evidence="6 11" id="KW-0812">Transmembrane</keyword>
<evidence type="ECO:0000256" key="10">
    <source>
        <dbReference type="SAM" id="MobiDB-lite"/>
    </source>
</evidence>
<feature type="domain" description="PDZ" evidence="13">
    <location>
        <begin position="238"/>
        <end position="292"/>
    </location>
</feature>
<dbReference type="Gene3D" id="2.30.42.10">
    <property type="match status" value="1"/>
</dbReference>
<dbReference type="SUPFAM" id="SSF50156">
    <property type="entry name" value="PDZ domain-like"/>
    <property type="match status" value="1"/>
</dbReference>
<dbReference type="InterPro" id="IPR001639">
    <property type="entry name" value="T2SS_protein-GspC"/>
</dbReference>
<dbReference type="EMBL" id="SMFX01000001">
    <property type="protein sequence ID" value="TCK19284.1"/>
    <property type="molecule type" value="Genomic_DNA"/>
</dbReference>
<dbReference type="InterPro" id="IPR001478">
    <property type="entry name" value="PDZ"/>
</dbReference>
<keyword evidence="3" id="KW-0813">Transport</keyword>
<sequence>MTTLPENFQIGALNRRLPTLTNIILTLVIAWMAARLTWQLVPAPPRPDIPEHNIPSRQQPTRPRDLDRNIAELHLFGTPGKRVTSKPAPGQSAPATRLKLTLRGLLATDNPDTALAIIQDPKKDERHFSIGDSVFAMATLKAIYPDRVILLHNGRYETLHLPENRIALKTPKPRPVGQRLGKNRERVERMTRLVKEYHKKKLENVRNPWQIIQWEPVMKNGKIAGMKLEAEEEKDFLNRHGLDLGDVVTSINGHELDGGEGLVKALDAVSEAEELVFGIQRGGKEKQVHVHVPQ</sequence>
<organism evidence="14 15">
    <name type="scientific">Thiogranum longum</name>
    <dbReference type="NCBI Taxonomy" id="1537524"/>
    <lineage>
        <taxon>Bacteria</taxon>
        <taxon>Pseudomonadati</taxon>
        <taxon>Pseudomonadota</taxon>
        <taxon>Gammaproteobacteria</taxon>
        <taxon>Chromatiales</taxon>
        <taxon>Ectothiorhodospiraceae</taxon>
        <taxon>Thiogranum</taxon>
    </lineage>
</organism>
<keyword evidence="8 11" id="KW-1133">Transmembrane helix</keyword>
<evidence type="ECO:0000256" key="8">
    <source>
        <dbReference type="ARBA" id="ARBA00022989"/>
    </source>
</evidence>
<keyword evidence="7" id="KW-0653">Protein transport</keyword>
<evidence type="ECO:0000256" key="5">
    <source>
        <dbReference type="ARBA" id="ARBA00022519"/>
    </source>
</evidence>
<evidence type="ECO:0000256" key="2">
    <source>
        <dbReference type="ARBA" id="ARBA00007986"/>
    </source>
</evidence>
<reference evidence="14 15" key="1">
    <citation type="submission" date="2019-03" db="EMBL/GenBank/DDBJ databases">
        <title>Genomic Encyclopedia of Type Strains, Phase IV (KMG-IV): sequencing the most valuable type-strain genomes for metagenomic binning, comparative biology and taxonomic classification.</title>
        <authorList>
            <person name="Goeker M."/>
        </authorList>
    </citation>
    <scope>NUCLEOTIDE SEQUENCE [LARGE SCALE GENOMIC DNA]</scope>
    <source>
        <strain evidence="14 15">DSM 19610</strain>
    </source>
</reference>
<dbReference type="Proteomes" id="UP000295707">
    <property type="component" value="Unassembled WGS sequence"/>
</dbReference>
<evidence type="ECO:0000256" key="9">
    <source>
        <dbReference type="ARBA" id="ARBA00023136"/>
    </source>
</evidence>
<protein>
    <submittedName>
        <fullName evidence="14">General secretion pathway protein C</fullName>
    </submittedName>
</protein>
<dbReference type="Pfam" id="PF11356">
    <property type="entry name" value="T2SSC"/>
    <property type="match status" value="1"/>
</dbReference>
<comment type="caution">
    <text evidence="14">The sequence shown here is derived from an EMBL/GenBank/DDBJ whole genome shotgun (WGS) entry which is preliminary data.</text>
</comment>
<evidence type="ECO:0000256" key="3">
    <source>
        <dbReference type="ARBA" id="ARBA00022448"/>
    </source>
</evidence>
<dbReference type="AlphaFoldDB" id="A0A4R1HBD8"/>
<dbReference type="GO" id="GO:0015628">
    <property type="term" value="P:protein secretion by the type II secretion system"/>
    <property type="evidence" value="ECO:0007669"/>
    <property type="project" value="InterPro"/>
</dbReference>
<gene>
    <name evidence="14" type="ORF">DFR30_2594</name>
</gene>
<accession>A0A4R1HBD8</accession>
<evidence type="ECO:0000256" key="1">
    <source>
        <dbReference type="ARBA" id="ARBA00004533"/>
    </source>
</evidence>
<dbReference type="NCBIfam" id="TIGR01713">
    <property type="entry name" value="typeII_sec_gspC"/>
    <property type="match status" value="1"/>
</dbReference>
<dbReference type="GO" id="GO:0015627">
    <property type="term" value="C:type II protein secretion system complex"/>
    <property type="evidence" value="ECO:0007669"/>
    <property type="project" value="InterPro"/>
</dbReference>
<comment type="subcellular location">
    <subcellularLocation>
        <location evidence="1">Cell inner membrane</location>
    </subcellularLocation>
</comment>